<gene>
    <name evidence="1" type="ORF">PVAND_017828</name>
</gene>
<evidence type="ECO:0000313" key="2">
    <source>
        <dbReference type="Proteomes" id="UP001107558"/>
    </source>
</evidence>
<reference evidence="1" key="1">
    <citation type="submission" date="2021-03" db="EMBL/GenBank/DDBJ databases">
        <title>Chromosome level genome of the anhydrobiotic midge Polypedilum vanderplanki.</title>
        <authorList>
            <person name="Yoshida Y."/>
            <person name="Kikawada T."/>
            <person name="Gusev O."/>
        </authorList>
    </citation>
    <scope>NUCLEOTIDE SEQUENCE</scope>
    <source>
        <strain evidence="1">NIAS01</strain>
        <tissue evidence="1">Whole body or cell culture</tissue>
    </source>
</reference>
<name>A0A9J6B8U0_POLVA</name>
<proteinExistence type="predicted"/>
<keyword evidence="2" id="KW-1185">Reference proteome</keyword>
<evidence type="ECO:0000313" key="1">
    <source>
        <dbReference type="EMBL" id="KAG5666196.1"/>
    </source>
</evidence>
<dbReference type="OrthoDB" id="7762482at2759"/>
<dbReference type="AlphaFoldDB" id="A0A9J6B8U0"/>
<dbReference type="Proteomes" id="UP001107558">
    <property type="component" value="Unassembled WGS sequence"/>
</dbReference>
<sequence>MDDQFNSEDTPEEAAAVANEIIALFKTISWDSVDFKSNSEITLQQLPSENVDNELILDLGSEDEVLSRKVLGLHWNPKSDTFAFKVAKNVEMIAWTLNDDYCPTKLEVLSFIMRIFDCLGLISHFVIRGRMILQSIWKFGIGWRQKIPKEIHDAWKLWIEKFEEIERLQIPRHYGYDSRHSRNVTLHVFVDASLEAYAAVAFIRFEINGVVKVSQIMSKCRVAPVKYASVKKKYFLKSFSFKLG</sequence>
<comment type="caution">
    <text evidence="1">The sequence shown here is derived from an EMBL/GenBank/DDBJ whole genome shotgun (WGS) entry which is preliminary data.</text>
</comment>
<protein>
    <submittedName>
        <fullName evidence="1">Uncharacterized protein</fullName>
    </submittedName>
</protein>
<dbReference type="Pfam" id="PF05380">
    <property type="entry name" value="Peptidase_A17"/>
    <property type="match status" value="1"/>
</dbReference>
<dbReference type="PANTHER" id="PTHR47331">
    <property type="entry name" value="PHD-TYPE DOMAIN-CONTAINING PROTEIN"/>
    <property type="match status" value="1"/>
</dbReference>
<accession>A0A9J6B8U0</accession>
<organism evidence="1 2">
    <name type="scientific">Polypedilum vanderplanki</name>
    <name type="common">Sleeping chironomid midge</name>
    <dbReference type="NCBI Taxonomy" id="319348"/>
    <lineage>
        <taxon>Eukaryota</taxon>
        <taxon>Metazoa</taxon>
        <taxon>Ecdysozoa</taxon>
        <taxon>Arthropoda</taxon>
        <taxon>Hexapoda</taxon>
        <taxon>Insecta</taxon>
        <taxon>Pterygota</taxon>
        <taxon>Neoptera</taxon>
        <taxon>Endopterygota</taxon>
        <taxon>Diptera</taxon>
        <taxon>Nematocera</taxon>
        <taxon>Chironomoidea</taxon>
        <taxon>Chironomidae</taxon>
        <taxon>Chironominae</taxon>
        <taxon>Polypedilum</taxon>
        <taxon>Polypedilum</taxon>
    </lineage>
</organism>
<dbReference type="EMBL" id="JADBJN010000031">
    <property type="protein sequence ID" value="KAG5666196.1"/>
    <property type="molecule type" value="Genomic_DNA"/>
</dbReference>
<dbReference type="InterPro" id="IPR008042">
    <property type="entry name" value="Retrotrans_Pao"/>
</dbReference>